<dbReference type="GO" id="GO:0016787">
    <property type="term" value="F:hydrolase activity"/>
    <property type="evidence" value="ECO:0007669"/>
    <property type="project" value="UniProtKB-KW"/>
</dbReference>
<dbReference type="OrthoDB" id="4536625at2"/>
<evidence type="ECO:0000313" key="4">
    <source>
        <dbReference type="Proteomes" id="UP000245683"/>
    </source>
</evidence>
<dbReference type="Pfam" id="PF12146">
    <property type="entry name" value="Hydrolase_4"/>
    <property type="match status" value="1"/>
</dbReference>
<reference evidence="4" key="1">
    <citation type="submission" date="2018-05" db="EMBL/GenBank/DDBJ databases">
        <title>Micromonospora globispora sp. nov. and Micromonospora rugosa sp. nov., isolated from marine sediment.</title>
        <authorList>
            <person name="Carro L."/>
            <person name="Aysel V."/>
            <person name="Cetin D."/>
            <person name="Igual J.M."/>
            <person name="Klenk H.-P."/>
            <person name="Trujillo M.E."/>
            <person name="Sahin N."/>
        </authorList>
    </citation>
    <scope>NUCLEOTIDE SEQUENCE [LARGE SCALE GENOMIC DNA]</scope>
    <source>
        <strain evidence="4">S2904</strain>
    </source>
</reference>
<dbReference type="InterPro" id="IPR017208">
    <property type="entry name" value="UCP037442_abhydr"/>
</dbReference>
<accession>A0A317JVK3</accession>
<dbReference type="InterPro" id="IPR029058">
    <property type="entry name" value="AB_hydrolase_fold"/>
</dbReference>
<feature type="transmembrane region" description="Helical" evidence="1">
    <location>
        <begin position="153"/>
        <end position="172"/>
    </location>
</feature>
<dbReference type="Proteomes" id="UP000245683">
    <property type="component" value="Unassembled WGS sequence"/>
</dbReference>
<comment type="caution">
    <text evidence="3">The sequence shown here is derived from an EMBL/GenBank/DDBJ whole genome shotgun (WGS) entry which is preliminary data.</text>
</comment>
<sequence length="279" mass="29967">MDYQQEFVDRGAERIGLQIYPEPDSRAAPAVVVWPAMGVPARFYRPFAVELRNAGLAVHVVDLRGTGTSSPRPSRASRYGYPELAADVGAVQAVLKPRLDGRPVLLLGHSLGAHACLLHLASTGGAGIAGMVVVAAGLAYWRTYPRVRGVLTLMQTQALGAAAALLGVWPGWGFGGRQSRGVIGDWSYTARRGRYPVLNGAEPERALAQLRTPVLAVSVEGDRYVPAPDLDHLCGKLVMAPVERMHYTTTQAEVALNHFSWVRAGGPLARRVTEFAGQL</sequence>
<keyword evidence="4" id="KW-1185">Reference proteome</keyword>
<keyword evidence="1" id="KW-0472">Membrane</keyword>
<keyword evidence="1" id="KW-1133">Transmembrane helix</keyword>
<feature type="transmembrane region" description="Helical" evidence="1">
    <location>
        <begin position="117"/>
        <end position="141"/>
    </location>
</feature>
<dbReference type="RefSeq" id="WP_109946843.1">
    <property type="nucleotide sequence ID" value="NZ_QGSV01000286.1"/>
</dbReference>
<keyword evidence="1" id="KW-0812">Transmembrane</keyword>
<dbReference type="EMBL" id="QGSV01000286">
    <property type="protein sequence ID" value="PWU44821.1"/>
    <property type="molecule type" value="Genomic_DNA"/>
</dbReference>
<name>A0A317JVK3_9ACTN</name>
<evidence type="ECO:0000313" key="3">
    <source>
        <dbReference type="EMBL" id="PWU44821.1"/>
    </source>
</evidence>
<keyword evidence="3" id="KW-0378">Hydrolase</keyword>
<dbReference type="SUPFAM" id="SSF53474">
    <property type="entry name" value="alpha/beta-Hydrolases"/>
    <property type="match status" value="1"/>
</dbReference>
<organism evidence="3 4">
    <name type="scientific">Micromonospora globispora</name>
    <dbReference type="NCBI Taxonomy" id="1450148"/>
    <lineage>
        <taxon>Bacteria</taxon>
        <taxon>Bacillati</taxon>
        <taxon>Actinomycetota</taxon>
        <taxon>Actinomycetes</taxon>
        <taxon>Micromonosporales</taxon>
        <taxon>Micromonosporaceae</taxon>
        <taxon>Micromonospora</taxon>
    </lineage>
</organism>
<dbReference type="Gene3D" id="3.40.50.1820">
    <property type="entry name" value="alpha/beta hydrolase"/>
    <property type="match status" value="1"/>
</dbReference>
<gene>
    <name evidence="3" type="ORF">DLJ46_23975</name>
</gene>
<evidence type="ECO:0000259" key="2">
    <source>
        <dbReference type="Pfam" id="PF12146"/>
    </source>
</evidence>
<dbReference type="PIRSF" id="PIRSF037442">
    <property type="entry name" value="UCP037442_abhydr"/>
    <property type="match status" value="1"/>
</dbReference>
<feature type="domain" description="Serine aminopeptidase S33" evidence="2">
    <location>
        <begin position="30"/>
        <end position="153"/>
    </location>
</feature>
<proteinExistence type="predicted"/>
<dbReference type="AlphaFoldDB" id="A0A317JVK3"/>
<evidence type="ECO:0000256" key="1">
    <source>
        <dbReference type="SAM" id="Phobius"/>
    </source>
</evidence>
<protein>
    <submittedName>
        <fullName evidence="3">Alpha/beta hydrolase</fullName>
    </submittedName>
</protein>
<dbReference type="InterPro" id="IPR022742">
    <property type="entry name" value="Hydrolase_4"/>
</dbReference>